<feature type="transmembrane region" description="Helical" evidence="1">
    <location>
        <begin position="27"/>
        <end position="54"/>
    </location>
</feature>
<keyword evidence="1" id="KW-0472">Membrane</keyword>
<dbReference type="Pfam" id="PF07178">
    <property type="entry name" value="TraL"/>
    <property type="match status" value="1"/>
</dbReference>
<evidence type="ECO:0000313" key="3">
    <source>
        <dbReference type="Proteomes" id="UP001352263"/>
    </source>
</evidence>
<comment type="caution">
    <text evidence="2">The sequence shown here is derived from an EMBL/GenBank/DDBJ whole genome shotgun (WGS) entry which is preliminary data.</text>
</comment>
<name>A0ABU6J3U5_9BURK</name>
<sequence length="92" mass="10958">MDEVEIPHYLDSQPQIFFWELDEFAPVIFFMGIGIATDTLTAWIPIMVIFTYVFQRFKISQMEGILTHLVYWYGVLPLNRRFKNGMSREFIS</sequence>
<evidence type="ECO:0000256" key="1">
    <source>
        <dbReference type="SAM" id="Phobius"/>
    </source>
</evidence>
<dbReference type="Proteomes" id="UP001352263">
    <property type="component" value="Unassembled WGS sequence"/>
</dbReference>
<gene>
    <name evidence="2" type="primary">traL</name>
    <name evidence="2" type="ORF">RY831_03495</name>
</gene>
<keyword evidence="1" id="KW-0812">Transmembrane</keyword>
<organism evidence="2 3">
    <name type="scientific">Noviherbaspirillum album</name>
    <dbReference type="NCBI Taxonomy" id="3080276"/>
    <lineage>
        <taxon>Bacteria</taxon>
        <taxon>Pseudomonadati</taxon>
        <taxon>Pseudomonadota</taxon>
        <taxon>Betaproteobacteria</taxon>
        <taxon>Burkholderiales</taxon>
        <taxon>Oxalobacteraceae</taxon>
        <taxon>Noviherbaspirillum</taxon>
    </lineage>
</organism>
<dbReference type="InterPro" id="IPR009838">
    <property type="entry name" value="T4SS_TraL"/>
</dbReference>
<accession>A0ABU6J3U5</accession>
<keyword evidence="1" id="KW-1133">Transmembrane helix</keyword>
<proteinExistence type="predicted"/>
<protein>
    <submittedName>
        <fullName evidence="2">Type IV conjugative transfer system protein TraL</fullName>
    </submittedName>
</protein>
<dbReference type="NCBIfam" id="TIGR02762">
    <property type="entry name" value="TraL_TIGR"/>
    <property type="match status" value="1"/>
</dbReference>
<dbReference type="RefSeq" id="WP_326504952.1">
    <property type="nucleotide sequence ID" value="NZ_JAWIIV010000002.1"/>
</dbReference>
<reference evidence="2 3" key="1">
    <citation type="submission" date="2023-10" db="EMBL/GenBank/DDBJ databases">
        <title>Noviherbaspirillum sp. CPCC 100848 genome assembly.</title>
        <authorList>
            <person name="Li X.Y."/>
            <person name="Fang X.M."/>
        </authorList>
    </citation>
    <scope>NUCLEOTIDE SEQUENCE [LARGE SCALE GENOMIC DNA]</scope>
    <source>
        <strain evidence="2 3">CPCC 100848</strain>
    </source>
</reference>
<evidence type="ECO:0000313" key="2">
    <source>
        <dbReference type="EMBL" id="MEC4718198.1"/>
    </source>
</evidence>
<dbReference type="EMBL" id="JAWIIV010000002">
    <property type="protein sequence ID" value="MEC4718198.1"/>
    <property type="molecule type" value="Genomic_DNA"/>
</dbReference>
<keyword evidence="3" id="KW-1185">Reference proteome</keyword>